<dbReference type="STRING" id="42251.A0A2T6ZPT4"/>
<dbReference type="AlphaFoldDB" id="A0A2T6ZPT4"/>
<gene>
    <name evidence="3" type="ORF">B9Z19DRAFT_1193987</name>
</gene>
<evidence type="ECO:0000313" key="3">
    <source>
        <dbReference type="EMBL" id="PUU77493.1"/>
    </source>
</evidence>
<feature type="compositionally biased region" description="Basic and acidic residues" evidence="2">
    <location>
        <begin position="16"/>
        <end position="32"/>
    </location>
</feature>
<accession>A0A2T6ZPT4</accession>
<reference evidence="3 4" key="1">
    <citation type="submission" date="2017-04" db="EMBL/GenBank/DDBJ databases">
        <title>Draft genome sequence of Tuber borchii Vittad., a whitish edible truffle.</title>
        <authorList>
            <consortium name="DOE Joint Genome Institute"/>
            <person name="Murat C."/>
            <person name="Kuo A."/>
            <person name="Barry K.W."/>
            <person name="Clum A."/>
            <person name="Dockter R.B."/>
            <person name="Fauchery L."/>
            <person name="Iotti M."/>
            <person name="Kohler A."/>
            <person name="Labutti K."/>
            <person name="Lindquist E.A."/>
            <person name="Lipzen A."/>
            <person name="Ohm R.A."/>
            <person name="Wang M."/>
            <person name="Grigoriev I.V."/>
            <person name="Zambonelli A."/>
            <person name="Martin F.M."/>
        </authorList>
    </citation>
    <scope>NUCLEOTIDE SEQUENCE [LARGE SCALE GENOMIC DNA]</scope>
    <source>
        <strain evidence="3 4">Tbo3840</strain>
    </source>
</reference>
<evidence type="ECO:0000313" key="4">
    <source>
        <dbReference type="Proteomes" id="UP000244722"/>
    </source>
</evidence>
<organism evidence="3 4">
    <name type="scientific">Tuber borchii</name>
    <name type="common">White truffle</name>
    <dbReference type="NCBI Taxonomy" id="42251"/>
    <lineage>
        <taxon>Eukaryota</taxon>
        <taxon>Fungi</taxon>
        <taxon>Dikarya</taxon>
        <taxon>Ascomycota</taxon>
        <taxon>Pezizomycotina</taxon>
        <taxon>Pezizomycetes</taxon>
        <taxon>Pezizales</taxon>
        <taxon>Tuberaceae</taxon>
        <taxon>Tuber</taxon>
    </lineage>
</organism>
<evidence type="ECO:0000256" key="2">
    <source>
        <dbReference type="SAM" id="MobiDB-lite"/>
    </source>
</evidence>
<proteinExistence type="predicted"/>
<protein>
    <submittedName>
        <fullName evidence="3">Uncharacterized protein</fullName>
    </submittedName>
</protein>
<keyword evidence="1" id="KW-0175">Coiled coil</keyword>
<sequence>MPPKLSKTKNPSKSGKANDKAQKPVSSRENKYESTTCNAVLFTKFKIEDDKKRKEEAQDAFEKALRDDTLYDKDVSGKLVVGNQDGLFLAELAAEVQSVKYEIASQKDEFSRRLRKHEDEIASHKEEIASQKDEFSRRLRKHEDEIASHKEEIVSHKKEATRLGKDVIRLQVSSTKYMQLRNRYISTFKRDKLGLSNGTDKKIIKKGNDIAHGPNVITDAALYTSLNQRSDKDTFEKLYGLNPSLVSGLCHNPTIAALNTRAGIISSPDKVGSEKFNKLFNEFIDLLKESNEGRSSLENVSSKRLNRARSAFCACVKFEVCLVDPKLGGAAHLD</sequence>
<keyword evidence="4" id="KW-1185">Reference proteome</keyword>
<name>A0A2T6ZPT4_TUBBO</name>
<feature type="region of interest" description="Disordered" evidence="2">
    <location>
        <begin position="1"/>
        <end position="33"/>
    </location>
</feature>
<evidence type="ECO:0000256" key="1">
    <source>
        <dbReference type="SAM" id="Coils"/>
    </source>
</evidence>
<dbReference type="EMBL" id="NESQ01000151">
    <property type="protein sequence ID" value="PUU77493.1"/>
    <property type="molecule type" value="Genomic_DNA"/>
</dbReference>
<dbReference type="OrthoDB" id="5420280at2759"/>
<comment type="caution">
    <text evidence="3">The sequence shown here is derived from an EMBL/GenBank/DDBJ whole genome shotgun (WGS) entry which is preliminary data.</text>
</comment>
<feature type="coiled-coil region" evidence="1">
    <location>
        <begin position="47"/>
        <end position="159"/>
    </location>
</feature>
<dbReference type="Proteomes" id="UP000244722">
    <property type="component" value="Unassembled WGS sequence"/>
</dbReference>